<feature type="region of interest" description="Disordered" evidence="1">
    <location>
        <begin position="1"/>
        <end position="31"/>
    </location>
</feature>
<name>A0A804IY52_MUSAM</name>
<proteinExistence type="predicted"/>
<dbReference type="AlphaFoldDB" id="A0A804IY52"/>
<sequence>MGFSSAPIAGLRSGVPGSRPIPTSCRGKLNL</sequence>
<dbReference type="EnsemblPlants" id="Ma04_t37360.1">
    <property type="protein sequence ID" value="Ma04_p37360.1"/>
    <property type="gene ID" value="Ma04_g37360"/>
</dbReference>
<evidence type="ECO:0000313" key="2">
    <source>
        <dbReference type="EnsemblPlants" id="Ma04_p37360.1"/>
    </source>
</evidence>
<dbReference type="Gramene" id="Ma04_t37360.1">
    <property type="protein sequence ID" value="Ma04_p37360.1"/>
    <property type="gene ID" value="Ma04_g37360"/>
</dbReference>
<evidence type="ECO:0000313" key="3">
    <source>
        <dbReference type="Proteomes" id="UP000012960"/>
    </source>
</evidence>
<keyword evidence="3" id="KW-1185">Reference proteome</keyword>
<reference evidence="2" key="1">
    <citation type="submission" date="2021-05" db="UniProtKB">
        <authorList>
            <consortium name="EnsemblPlants"/>
        </authorList>
    </citation>
    <scope>IDENTIFICATION</scope>
    <source>
        <strain evidence="2">subsp. malaccensis</strain>
    </source>
</reference>
<evidence type="ECO:0000256" key="1">
    <source>
        <dbReference type="SAM" id="MobiDB-lite"/>
    </source>
</evidence>
<organism evidence="2 3">
    <name type="scientific">Musa acuminata subsp. malaccensis</name>
    <name type="common">Wild banana</name>
    <name type="synonym">Musa malaccensis</name>
    <dbReference type="NCBI Taxonomy" id="214687"/>
    <lineage>
        <taxon>Eukaryota</taxon>
        <taxon>Viridiplantae</taxon>
        <taxon>Streptophyta</taxon>
        <taxon>Embryophyta</taxon>
        <taxon>Tracheophyta</taxon>
        <taxon>Spermatophyta</taxon>
        <taxon>Magnoliopsida</taxon>
        <taxon>Liliopsida</taxon>
        <taxon>Zingiberales</taxon>
        <taxon>Musaceae</taxon>
        <taxon>Musa</taxon>
    </lineage>
</organism>
<accession>A0A804IY52</accession>
<dbReference type="InParanoid" id="A0A804IY52"/>
<dbReference type="Proteomes" id="UP000012960">
    <property type="component" value="Unplaced"/>
</dbReference>
<protein>
    <submittedName>
        <fullName evidence="2">Uncharacterized protein</fullName>
    </submittedName>
</protein>